<dbReference type="KEGG" id="clec:106662459"/>
<dbReference type="PROSITE" id="PS50888">
    <property type="entry name" value="BHLH"/>
    <property type="match status" value="1"/>
</dbReference>
<proteinExistence type="predicted"/>
<dbReference type="Proteomes" id="UP000494040">
    <property type="component" value="Unassembled WGS sequence"/>
</dbReference>
<dbReference type="Gene3D" id="4.10.280.10">
    <property type="entry name" value="Helix-loop-helix DNA-binding domain"/>
    <property type="match status" value="1"/>
</dbReference>
<evidence type="ECO:0000313" key="6">
    <source>
        <dbReference type="EnsemblMetazoa" id="XP_014242043.1"/>
    </source>
</evidence>
<evidence type="ECO:0000313" key="7">
    <source>
        <dbReference type="Proteomes" id="UP000494040"/>
    </source>
</evidence>
<keyword evidence="2" id="KW-0805">Transcription regulation</keyword>
<keyword evidence="4" id="KW-0539">Nucleus</keyword>
<comment type="subcellular location">
    <subcellularLocation>
        <location evidence="1">Nucleus</location>
    </subcellularLocation>
</comment>
<dbReference type="OrthoDB" id="6619814at2759"/>
<evidence type="ECO:0000256" key="3">
    <source>
        <dbReference type="ARBA" id="ARBA00023163"/>
    </source>
</evidence>
<organism evidence="6 7">
    <name type="scientific">Cimex lectularius</name>
    <name type="common">Bed bug</name>
    <name type="synonym">Acanthia lectularia</name>
    <dbReference type="NCBI Taxonomy" id="79782"/>
    <lineage>
        <taxon>Eukaryota</taxon>
        <taxon>Metazoa</taxon>
        <taxon>Ecdysozoa</taxon>
        <taxon>Arthropoda</taxon>
        <taxon>Hexapoda</taxon>
        <taxon>Insecta</taxon>
        <taxon>Pterygota</taxon>
        <taxon>Neoptera</taxon>
        <taxon>Paraneoptera</taxon>
        <taxon>Hemiptera</taxon>
        <taxon>Heteroptera</taxon>
        <taxon>Panheteroptera</taxon>
        <taxon>Cimicomorpha</taxon>
        <taxon>Cimicidae</taxon>
        <taxon>Cimex</taxon>
    </lineage>
</organism>
<dbReference type="OMA" id="NTWPSAD"/>
<dbReference type="InterPro" id="IPR036638">
    <property type="entry name" value="HLH_DNA-bd_sf"/>
</dbReference>
<dbReference type="PANTHER" id="PTHR10985">
    <property type="entry name" value="BASIC HELIX-LOOP-HELIX TRANSCRIPTION FACTOR, HES-RELATED"/>
    <property type="match status" value="1"/>
</dbReference>
<keyword evidence="3" id="KW-0804">Transcription</keyword>
<dbReference type="CDD" id="cd11410">
    <property type="entry name" value="bHLH_O_HES"/>
    <property type="match status" value="1"/>
</dbReference>
<dbReference type="GeneID" id="106662459"/>
<dbReference type="InterPro" id="IPR011598">
    <property type="entry name" value="bHLH_dom"/>
</dbReference>
<dbReference type="SUPFAM" id="SSF47459">
    <property type="entry name" value="HLH, helix-loop-helix DNA-binding domain"/>
    <property type="match status" value="1"/>
</dbReference>
<dbReference type="GO" id="GO:0005634">
    <property type="term" value="C:nucleus"/>
    <property type="evidence" value="ECO:0007669"/>
    <property type="project" value="UniProtKB-SubCell"/>
</dbReference>
<evidence type="ECO:0000256" key="2">
    <source>
        <dbReference type="ARBA" id="ARBA00023015"/>
    </source>
</evidence>
<dbReference type="SMART" id="SM00353">
    <property type="entry name" value="HLH"/>
    <property type="match status" value="1"/>
</dbReference>
<evidence type="ECO:0000259" key="5">
    <source>
        <dbReference type="PROSITE" id="PS50888"/>
    </source>
</evidence>
<accession>A0A8I6RAF3</accession>
<reference evidence="6" key="1">
    <citation type="submission" date="2022-01" db="UniProtKB">
        <authorList>
            <consortium name="EnsemblMetazoa"/>
        </authorList>
    </citation>
    <scope>IDENTIFICATION</scope>
</reference>
<name>A0A8I6RAF3_CIMLE</name>
<feature type="domain" description="BHLH" evidence="5">
    <location>
        <begin position="14"/>
        <end position="73"/>
    </location>
</feature>
<dbReference type="AlphaFoldDB" id="A0A8I6RAF3"/>
<dbReference type="RefSeq" id="XP_014242043.1">
    <property type="nucleotide sequence ID" value="XM_014386557.2"/>
</dbReference>
<dbReference type="EnsemblMetazoa" id="XM_014386557.2">
    <property type="protein sequence ID" value="XP_014242043.1"/>
    <property type="gene ID" value="LOC106662459"/>
</dbReference>
<evidence type="ECO:0000256" key="4">
    <source>
        <dbReference type="ARBA" id="ARBA00023242"/>
    </source>
</evidence>
<protein>
    <recommendedName>
        <fullName evidence="5">BHLH domain-containing protein</fullName>
    </recommendedName>
</protein>
<dbReference type="GO" id="GO:0046983">
    <property type="term" value="F:protein dimerization activity"/>
    <property type="evidence" value="ECO:0007669"/>
    <property type="project" value="InterPro"/>
</dbReference>
<keyword evidence="7" id="KW-1185">Reference proteome</keyword>
<dbReference type="InterPro" id="IPR050370">
    <property type="entry name" value="HES_HEY"/>
</dbReference>
<dbReference type="Pfam" id="PF00010">
    <property type="entry name" value="HLH"/>
    <property type="match status" value="1"/>
</dbReference>
<evidence type="ECO:0000256" key="1">
    <source>
        <dbReference type="ARBA" id="ARBA00004123"/>
    </source>
</evidence>
<sequence length="144" mass="16980">MCTTKIVRNMPSESRKIRKPLMEKKRRARINDCLEELKKMLLQNKGEHLPEGRPTKLEKADILEQTVNFMRKLVNPAKGYSQGFADAEERAKSMIDAYENLSPPEKIRLSSYLFSNSQKPNTFLYLERYTSDKENINEIVWRPW</sequence>